<dbReference type="HOGENOM" id="CLU_078142_0_0_2"/>
<evidence type="ECO:0008006" key="3">
    <source>
        <dbReference type="Google" id="ProtNLM"/>
    </source>
</evidence>
<organism evidence="1 2">
    <name type="scientific">Thermoproteus uzoniensis (strain 768-20)</name>
    <dbReference type="NCBI Taxonomy" id="999630"/>
    <lineage>
        <taxon>Archaea</taxon>
        <taxon>Thermoproteota</taxon>
        <taxon>Thermoprotei</taxon>
        <taxon>Thermoproteales</taxon>
        <taxon>Thermoproteaceae</taxon>
        <taxon>Thermoproteus</taxon>
    </lineage>
</organism>
<sequence length="319" mass="35753">MSFSLDDLNALRHYGRFIKANGGIDEVRKALAWSLWYAVKWWDELRRELGVDAGGGIFGKALYMALRARGVVDDEGEIVKKVERPERPVNPYAAEFVELHEAFDALGAASVARGIVDRERLRVLYSSMLAQGWYNIMRDTFPDVVKVEKFGKIVEPHCKEGQMAYAVLRRHSPDKYFAYDPEPDDVEAAAALLGASPNTCGERICVVQTPTICDPHAAETARKFAGQFDAALIFHTLYWMSDPLTELSCLKKALKPGAAVLVGQQVVESTPGLLAIVVSFGAKHVFRWKDVESLLEAAGFKKEKRYTRYSPYYIAVWRA</sequence>
<dbReference type="Pfam" id="PF13489">
    <property type="entry name" value="Methyltransf_23"/>
    <property type="match status" value="1"/>
</dbReference>
<dbReference type="Proteomes" id="UP000008138">
    <property type="component" value="Chromosome"/>
</dbReference>
<reference key="2">
    <citation type="submission" date="2011-03" db="EMBL/GenBank/DDBJ databases">
        <title>Complete genome sequence of the thermoacidophilic crenarchaeon Thermoproteus uzoniensis 768-20.</title>
        <authorList>
            <person name="Mardanov A.V."/>
            <person name="Gumerov V.M."/>
            <person name="Beletsky A.V."/>
            <person name="Prokofeva M.I."/>
            <person name="Bonch-Osmolovskaya E.A."/>
            <person name="Ravin N.V."/>
            <person name="Skryabin K.G."/>
        </authorList>
    </citation>
    <scope>NUCLEOTIDE SEQUENCE</scope>
    <source>
        <strain>768-20</strain>
    </source>
</reference>
<protein>
    <recommendedName>
        <fullName evidence="3">Methyltransferase type 11</fullName>
    </recommendedName>
</protein>
<evidence type="ECO:0000313" key="1">
    <source>
        <dbReference type="EMBL" id="AEA12402.1"/>
    </source>
</evidence>
<reference evidence="1 2" key="1">
    <citation type="journal article" date="2011" name="J. Bacteriol.">
        <title>Complete genome sequence of the thermoacidophilic crenarchaeon Thermoproteus uzoniensis 768-20.</title>
        <authorList>
            <person name="Mardanov A.V."/>
            <person name="Gumerov V.M."/>
            <person name="Beletsky A.V."/>
            <person name="Prokofeva M.I."/>
            <person name="Bonch-Osmolovskaya E.A."/>
            <person name="Ravin N.V."/>
            <person name="Skryabin K.G."/>
        </authorList>
    </citation>
    <scope>NUCLEOTIDE SEQUENCE [LARGE SCALE GENOMIC DNA]</scope>
    <source>
        <strain evidence="1 2">768-20</strain>
    </source>
</reference>
<dbReference type="EMBL" id="CP002590">
    <property type="protein sequence ID" value="AEA12402.1"/>
    <property type="molecule type" value="Genomic_DNA"/>
</dbReference>
<dbReference type="OrthoDB" id="25805at2157"/>
<proteinExistence type="predicted"/>
<dbReference type="Gene3D" id="3.40.50.150">
    <property type="entry name" value="Vaccinia Virus protein VP39"/>
    <property type="match status" value="1"/>
</dbReference>
<accession>F2L5V7</accession>
<keyword evidence="2" id="KW-1185">Reference proteome</keyword>
<dbReference type="KEGG" id="tuz:TUZN_0918"/>
<dbReference type="InterPro" id="IPR029063">
    <property type="entry name" value="SAM-dependent_MTases_sf"/>
</dbReference>
<name>F2L5V7_THEU7</name>
<dbReference type="GeneID" id="10360451"/>
<dbReference type="AlphaFoldDB" id="F2L5V7"/>
<dbReference type="SUPFAM" id="SSF53335">
    <property type="entry name" value="S-adenosyl-L-methionine-dependent methyltransferases"/>
    <property type="match status" value="1"/>
</dbReference>
<dbReference type="eggNOG" id="arCOG03761">
    <property type="taxonomic scope" value="Archaea"/>
</dbReference>
<dbReference type="STRING" id="999630.TUZN_0918"/>
<gene>
    <name evidence="1" type="ordered locus">TUZN_0918</name>
</gene>
<evidence type="ECO:0000313" key="2">
    <source>
        <dbReference type="Proteomes" id="UP000008138"/>
    </source>
</evidence>
<dbReference type="RefSeq" id="WP_013679738.1">
    <property type="nucleotide sequence ID" value="NC_015315.1"/>
</dbReference>